<dbReference type="GO" id="GO:0016887">
    <property type="term" value="F:ATP hydrolysis activity"/>
    <property type="evidence" value="ECO:0007669"/>
    <property type="project" value="InterPro"/>
</dbReference>
<dbReference type="PANTHER" id="PTHR48103:SF2">
    <property type="entry name" value="MIDASIN"/>
    <property type="match status" value="1"/>
</dbReference>
<evidence type="ECO:0000256" key="3">
    <source>
        <dbReference type="ARBA" id="ARBA00022840"/>
    </source>
</evidence>
<dbReference type="SMART" id="SM00025">
    <property type="entry name" value="Pumilio"/>
    <property type="match status" value="2"/>
</dbReference>
<dbReference type="GO" id="GO:0005634">
    <property type="term" value="C:nucleus"/>
    <property type="evidence" value="ECO:0007669"/>
    <property type="project" value="TreeGrafter"/>
</dbReference>
<keyword evidence="1" id="KW-0677">Repeat</keyword>
<organism evidence="10 11">
    <name type="scientific">Artemisia annua</name>
    <name type="common">Sweet wormwood</name>
    <dbReference type="NCBI Taxonomy" id="35608"/>
    <lineage>
        <taxon>Eukaryota</taxon>
        <taxon>Viridiplantae</taxon>
        <taxon>Streptophyta</taxon>
        <taxon>Embryophyta</taxon>
        <taxon>Tracheophyta</taxon>
        <taxon>Spermatophyta</taxon>
        <taxon>Magnoliopsida</taxon>
        <taxon>eudicotyledons</taxon>
        <taxon>Gunneridae</taxon>
        <taxon>Pentapetalae</taxon>
        <taxon>asterids</taxon>
        <taxon>campanulids</taxon>
        <taxon>Asterales</taxon>
        <taxon>Asteraceae</taxon>
        <taxon>Asteroideae</taxon>
        <taxon>Anthemideae</taxon>
        <taxon>Artemisiinae</taxon>
        <taxon>Artemisia</taxon>
    </lineage>
</organism>
<dbReference type="GO" id="GO:0000027">
    <property type="term" value="P:ribosomal large subunit assembly"/>
    <property type="evidence" value="ECO:0007669"/>
    <property type="project" value="TreeGrafter"/>
</dbReference>
<evidence type="ECO:0000256" key="5">
    <source>
        <dbReference type="ARBA" id="ARBA00022884"/>
    </source>
</evidence>
<protein>
    <submittedName>
        <fullName evidence="10">Pumilio 23</fullName>
    </submittedName>
</protein>
<dbReference type="STRING" id="35608.A0A2U1LX76"/>
<keyword evidence="5" id="KW-0694">RNA-binding</keyword>
<dbReference type="GO" id="GO:0030687">
    <property type="term" value="C:preribosome, large subunit precursor"/>
    <property type="evidence" value="ECO:0007669"/>
    <property type="project" value="TreeGrafter"/>
</dbReference>
<dbReference type="SUPFAM" id="SSF48371">
    <property type="entry name" value="ARM repeat"/>
    <property type="match status" value="1"/>
</dbReference>
<feature type="domain" description="ATPase dynein-related AAA" evidence="8">
    <location>
        <begin position="699"/>
        <end position="789"/>
    </location>
</feature>
<dbReference type="InterPro" id="IPR001313">
    <property type="entry name" value="Pumilio_RNA-bd_rpt"/>
</dbReference>
<feature type="transmembrane region" description="Helical" evidence="7">
    <location>
        <begin position="163"/>
        <end position="190"/>
    </location>
</feature>
<dbReference type="Gene3D" id="1.25.10.10">
    <property type="entry name" value="Leucine-rich Repeat Variant"/>
    <property type="match status" value="1"/>
</dbReference>
<proteinExistence type="predicted"/>
<accession>A0A2U1LX76</accession>
<dbReference type="PANTHER" id="PTHR48103">
    <property type="entry name" value="MIDASIN-RELATED"/>
    <property type="match status" value="1"/>
</dbReference>
<feature type="region of interest" description="Disordered" evidence="6">
    <location>
        <begin position="619"/>
        <end position="638"/>
    </location>
</feature>
<evidence type="ECO:0000256" key="2">
    <source>
        <dbReference type="ARBA" id="ARBA00022741"/>
    </source>
</evidence>
<keyword evidence="7" id="KW-1133">Transmembrane helix</keyword>
<dbReference type="Pfam" id="PF21359">
    <property type="entry name" value="zf_topless"/>
    <property type="match status" value="1"/>
</dbReference>
<evidence type="ECO:0000259" key="8">
    <source>
        <dbReference type="Pfam" id="PF07728"/>
    </source>
</evidence>
<evidence type="ECO:0000256" key="1">
    <source>
        <dbReference type="ARBA" id="ARBA00022737"/>
    </source>
</evidence>
<dbReference type="GO" id="GO:0006417">
    <property type="term" value="P:regulation of translation"/>
    <property type="evidence" value="ECO:0007669"/>
    <property type="project" value="UniProtKB-KW"/>
</dbReference>
<dbReference type="InterPro" id="IPR027417">
    <property type="entry name" value="P-loop_NTPase"/>
</dbReference>
<keyword evidence="3" id="KW-0067">ATP-binding</keyword>
<keyword evidence="7" id="KW-0472">Membrane</keyword>
<sequence length="1649" mass="186926">MSQHAYADLVPDMLFQPVATKSLDKILFGAGYAFPTSGNEVPRQDSVRREIQLALKVSNAHRLKLGLASRNLWLSSPHIALSIILAHEKSFQAENFLLIKSIFFSAQVVFRSDTGKCKKLRSEYDEFLKLVATPFDLLRKMANLNLQQVAEICNSYKPRNLQILWLISVVLGYELEVYVIIFYNAVMMWIQLNRVLKPLIPFIKPLLLQILWLISVVLGYELEVYVIIFIMLGAVRFIRLSFQEVTCCSRTTVKSEALSVGWEWIPRDADGIPDILKFLVAEILKAARKDIEILQFDQYGCKGNLIDSNAAKKLLGLMKEAAFSHLMEVILEVVPDTLYTELITKVFKGSLYEMSTHYCGNFIVQALISQARSEDHWGVVASLLAACQKLHSHEQKCRQALTGAVSVGIEPPRCIVPQILFLDNYYCKDKCNWDWPSGARMHTMGTLILQSVFKFPSIVRITFGVTLFYRDFIQCFYLEYDIIGRDHLPWDPKRTLDGGESVEAFLYLSDVWEQKRVELEGYFAELCVLQSCSITVEKCFDVSGLALREVIVSEMSTVQAELSKARQGPHLLRKLDIDGYAKRPDQGKLRQTSREFAYNDFISTFGSKETKAKYDASFTENCPKSHSKRSEAQGHEENRKMQLGCSFGRFYPVRDRSELALDFQDFVDGQVVHHDVTTNEVDSAEEIIKGLSVLHQKWCTIFNWQDGPLVQAMKNGDLFLVDEISLADDSVLERLNSVLELEMNMSLAEKGGSDLEKITTHEKFFILATMNPGGDFGKKELSPALRNRFTEIWSLTYVLSFRISNPEILFVADAMINFWKWFNGLQTGRKRTVRDLLSWIDFVNVTKKGISKFEAENLKEWCLSFLKEQLKVPCQWMHRPKILLSPLASYQIFLVLKFFRGILTSVEAWCRDNEIFSCEETAGCRFSDIEVVQMAELQSFGEFSRVLKPGVEIVIHQTSADAKETETAGCRFSDIEVVQMAELQSFGIKAKKPTWKFGSSFSLKKMVKSLPKVLIDDDMDLIDEDSLLSKPTPTCAQNSKSLSWMVVKKLFLETETSSYETPKHVYIDDCADPKCFPWLVDEKGAFTAKGGHDKDSKRDPIGIKNLNARRLKLGLASRNLWLSSPHIAECHRFFLLSARSLFQQIILAHKKSFQAENFLLINLYSFQLREIEQLSKYADAKTARSVMLAELKTLIEARLRTLINQSLNWQHQLCKNQKPNSDIRTRIVPKAQPGFPHLGAHGLFHAAPATLPPNLAGWMPNPPVHHSSASAGPIIGFGPLNDAFDHSFSDMAAMLKRGRTPTNNPALEFRTADWEHAFKRTRDFGISDEVNHLPVNVLPVGNSGQSHGKAHNRSKPSVKYPDENQVPVKGFKTNHVSSNLKPRSIWGSNIVKGFSADKKVKPQVTKKTQQQEVKIVNVANTKNPSVSNRAKRSLIGDLSCSTHVHPQGFNKSGSFSGSRDLFAELDQLRNLLQESKDREAKLIEFSTVSWKYNKGVEVDVLKLRRLNAELHLQKRNLCCRISSMETQLAALAKDSENEFGLVVNKRRWNEIEDAFFFCHAEAMNVSVPDSRECIEKVTDDFPTLITDLVNLAQQNGGNLSKRTDSRKDTLNDGTCDTLDVNNVRNNMIGEIENRSSHLLGIKEDVETQG</sequence>
<dbReference type="Pfam" id="PF07728">
    <property type="entry name" value="AAA_5"/>
    <property type="match status" value="1"/>
</dbReference>
<feature type="transmembrane region" description="Helical" evidence="7">
    <location>
        <begin position="210"/>
        <end position="238"/>
    </location>
</feature>
<keyword evidence="2" id="KW-0547">Nucleotide-binding</keyword>
<keyword evidence="11" id="KW-1185">Reference proteome</keyword>
<name>A0A2U1LX76_ARTAN</name>
<evidence type="ECO:0000313" key="10">
    <source>
        <dbReference type="EMBL" id="PWA53605.1"/>
    </source>
</evidence>
<feature type="compositionally biased region" description="Basic and acidic residues" evidence="6">
    <location>
        <begin position="628"/>
        <end position="638"/>
    </location>
</feature>
<evidence type="ECO:0000259" key="9">
    <source>
        <dbReference type="Pfam" id="PF21359"/>
    </source>
</evidence>
<dbReference type="Gene3D" id="3.40.50.300">
    <property type="entry name" value="P-loop containing nucleotide triphosphate hydrolases"/>
    <property type="match status" value="1"/>
</dbReference>
<dbReference type="InterPro" id="IPR048419">
    <property type="entry name" value="Topless_Znf"/>
</dbReference>
<dbReference type="Pfam" id="PF22493">
    <property type="entry name" value="PUF_NOP9"/>
    <property type="match status" value="1"/>
</dbReference>
<evidence type="ECO:0000256" key="4">
    <source>
        <dbReference type="ARBA" id="ARBA00022845"/>
    </source>
</evidence>
<dbReference type="GO" id="GO:0000055">
    <property type="term" value="P:ribosomal large subunit export from nucleus"/>
    <property type="evidence" value="ECO:0007669"/>
    <property type="project" value="TreeGrafter"/>
</dbReference>
<evidence type="ECO:0000313" key="11">
    <source>
        <dbReference type="Proteomes" id="UP000245207"/>
    </source>
</evidence>
<evidence type="ECO:0000256" key="7">
    <source>
        <dbReference type="SAM" id="Phobius"/>
    </source>
</evidence>
<feature type="region of interest" description="Disordered" evidence="6">
    <location>
        <begin position="1341"/>
        <end position="1374"/>
    </location>
</feature>
<dbReference type="Proteomes" id="UP000245207">
    <property type="component" value="Unassembled WGS sequence"/>
</dbReference>
<reference evidence="10 11" key="1">
    <citation type="journal article" date="2018" name="Mol. Plant">
        <title>The genome of Artemisia annua provides insight into the evolution of Asteraceae family and artemisinin biosynthesis.</title>
        <authorList>
            <person name="Shen Q."/>
            <person name="Zhang L."/>
            <person name="Liao Z."/>
            <person name="Wang S."/>
            <person name="Yan T."/>
            <person name="Shi P."/>
            <person name="Liu M."/>
            <person name="Fu X."/>
            <person name="Pan Q."/>
            <person name="Wang Y."/>
            <person name="Lv Z."/>
            <person name="Lu X."/>
            <person name="Zhang F."/>
            <person name="Jiang W."/>
            <person name="Ma Y."/>
            <person name="Chen M."/>
            <person name="Hao X."/>
            <person name="Li L."/>
            <person name="Tang Y."/>
            <person name="Lv G."/>
            <person name="Zhou Y."/>
            <person name="Sun X."/>
            <person name="Brodelius P.E."/>
            <person name="Rose J.K.C."/>
            <person name="Tang K."/>
        </authorList>
    </citation>
    <scope>NUCLEOTIDE SEQUENCE [LARGE SCALE GENOMIC DNA]</scope>
    <source>
        <strain evidence="11">cv. Huhao1</strain>
        <tissue evidence="10">Leaf</tissue>
    </source>
</reference>
<dbReference type="InterPro" id="IPR016024">
    <property type="entry name" value="ARM-type_fold"/>
</dbReference>
<dbReference type="InterPro" id="IPR011704">
    <property type="entry name" value="ATPase_dyneun-rel_AAA"/>
</dbReference>
<comment type="caution">
    <text evidence="10">The sequence shown here is derived from an EMBL/GenBank/DDBJ whole genome shotgun (WGS) entry which is preliminary data.</text>
</comment>
<dbReference type="GO" id="GO:0005524">
    <property type="term" value="F:ATP binding"/>
    <property type="evidence" value="ECO:0007669"/>
    <property type="project" value="UniProtKB-KW"/>
</dbReference>
<dbReference type="EMBL" id="PKPP01007357">
    <property type="protein sequence ID" value="PWA53605.1"/>
    <property type="molecule type" value="Genomic_DNA"/>
</dbReference>
<keyword evidence="4" id="KW-0810">Translation regulation</keyword>
<dbReference type="InterPro" id="IPR011989">
    <property type="entry name" value="ARM-like"/>
</dbReference>
<gene>
    <name evidence="10" type="ORF">CTI12_AA442910</name>
</gene>
<dbReference type="OrthoDB" id="392571at2759"/>
<evidence type="ECO:0000256" key="6">
    <source>
        <dbReference type="SAM" id="MobiDB-lite"/>
    </source>
</evidence>
<dbReference type="GO" id="GO:0003723">
    <property type="term" value="F:RNA binding"/>
    <property type="evidence" value="ECO:0007669"/>
    <property type="project" value="UniProtKB-KW"/>
</dbReference>
<feature type="domain" description="TOPLESS zinc finger" evidence="9">
    <location>
        <begin position="1196"/>
        <end position="1226"/>
    </location>
</feature>
<keyword evidence="7" id="KW-0812">Transmembrane</keyword>
<dbReference type="SUPFAM" id="SSF52540">
    <property type="entry name" value="P-loop containing nucleoside triphosphate hydrolases"/>
    <property type="match status" value="1"/>
</dbReference>